<proteinExistence type="predicted"/>
<dbReference type="PANTHER" id="PTHR34035:SF1">
    <property type="entry name" value="TESTIS-EXPRESSED PROTEIN 47"/>
    <property type="match status" value="1"/>
</dbReference>
<reference evidence="2" key="3">
    <citation type="submission" date="2025-09" db="UniProtKB">
        <authorList>
            <consortium name="Ensembl"/>
        </authorList>
    </citation>
    <scope>IDENTIFICATION</scope>
</reference>
<evidence type="ECO:0000259" key="1">
    <source>
        <dbReference type="SMART" id="SM01034"/>
    </source>
</evidence>
<dbReference type="Proteomes" id="UP000694556">
    <property type="component" value="Chromosome 15"/>
</dbReference>
<dbReference type="AlphaFoldDB" id="A0A8C3C0Z6"/>
<evidence type="ECO:0000313" key="3">
    <source>
        <dbReference type="Proteomes" id="UP000694556"/>
    </source>
</evidence>
<sequence length="312" mass="34172">MEAAQWDSAEPAAPERQNLLGLRRLQQHGQEQARLPLHRLLVTARLGEAAAEQEVAGYHRGLFEYASKYNSREPVSGLLLVCSSYVLHVVESCSSTIHLVIRDLASLQDQGPSALLQDIKVAVVAHNIPTRQFPDWYVTVVTSPVTHLEDTTELQPAEGTVTECLNLLFRVAACTPKPAEDDSEDVTDSPYTLVPDLQIPAETISRLCRVKECTSPGDFLRMYLSPLQLALDSAHGCPGKSELVPGAAPPEVAHPEMLWDGTALSTCSIFTTPALQTGKSSRTLPSISRPSLSPHLKKMVSYQNIYFQLLPI</sequence>
<name>A0A8C3C0Z6_CAIMO</name>
<evidence type="ECO:0000313" key="2">
    <source>
        <dbReference type="Ensembl" id="ENSCMMP00000014385.1"/>
    </source>
</evidence>
<organism evidence="2 3">
    <name type="scientific">Cairina moschata</name>
    <name type="common">Muscovy duck</name>
    <dbReference type="NCBI Taxonomy" id="8855"/>
    <lineage>
        <taxon>Eukaryota</taxon>
        <taxon>Metazoa</taxon>
        <taxon>Chordata</taxon>
        <taxon>Craniata</taxon>
        <taxon>Vertebrata</taxon>
        <taxon>Euteleostomi</taxon>
        <taxon>Archelosauria</taxon>
        <taxon>Archosauria</taxon>
        <taxon>Dinosauria</taxon>
        <taxon>Saurischia</taxon>
        <taxon>Theropoda</taxon>
        <taxon>Coelurosauria</taxon>
        <taxon>Aves</taxon>
        <taxon>Neognathae</taxon>
        <taxon>Galloanserae</taxon>
        <taxon>Anseriformes</taxon>
        <taxon>Anatidae</taxon>
        <taxon>Anatinae</taxon>
        <taxon>Cairina</taxon>
    </lineage>
</organism>
<reference evidence="2" key="2">
    <citation type="submission" date="2025-08" db="UniProtKB">
        <authorList>
            <consortium name="Ensembl"/>
        </authorList>
    </citation>
    <scope>IDENTIFICATION</scope>
</reference>
<dbReference type="SMART" id="SM01034">
    <property type="entry name" value="BLUF"/>
    <property type="match status" value="1"/>
</dbReference>
<dbReference type="InterPro" id="IPR055308">
    <property type="entry name" value="TEX47-like"/>
</dbReference>
<dbReference type="PANTHER" id="PTHR34035">
    <property type="entry name" value="TESTIS-EXPRESSED PROTEIN 47"/>
    <property type="match status" value="1"/>
</dbReference>
<dbReference type="Pfam" id="PF24787">
    <property type="entry name" value="TEX47"/>
    <property type="match status" value="1"/>
</dbReference>
<dbReference type="Ensembl" id="ENSCMMT00000015850.1">
    <property type="protein sequence ID" value="ENSCMMP00000014385.1"/>
    <property type="gene ID" value="ENSCMMG00000009150.1"/>
</dbReference>
<protein>
    <recommendedName>
        <fullName evidence="1">BLUF domain-containing protein</fullName>
    </recommendedName>
</protein>
<feature type="domain" description="BLUF" evidence="1">
    <location>
        <begin position="37"/>
        <end position="140"/>
    </location>
</feature>
<dbReference type="InterPro" id="IPR007024">
    <property type="entry name" value="BLUF_domain"/>
</dbReference>
<dbReference type="GO" id="GO:0071949">
    <property type="term" value="F:FAD binding"/>
    <property type="evidence" value="ECO:0007669"/>
    <property type="project" value="InterPro"/>
</dbReference>
<keyword evidence="3" id="KW-1185">Reference proteome</keyword>
<accession>A0A8C3C0Z6</accession>
<reference evidence="2" key="1">
    <citation type="submission" date="2018-09" db="EMBL/GenBank/DDBJ databases">
        <title>Common duck and Muscovy duck high density SNP chip.</title>
        <authorList>
            <person name="Vignal A."/>
            <person name="Thebault N."/>
            <person name="Warren W.C."/>
        </authorList>
    </citation>
    <scope>NUCLEOTIDE SEQUENCE [LARGE SCALE GENOMIC DNA]</scope>
</reference>
<dbReference type="GO" id="GO:0009882">
    <property type="term" value="F:blue light photoreceptor activity"/>
    <property type="evidence" value="ECO:0007669"/>
    <property type="project" value="InterPro"/>
</dbReference>